<organism evidence="1 2">
    <name type="scientific">Vespula vulgaris</name>
    <name type="common">Yellow jacket</name>
    <name type="synonym">Wasp</name>
    <dbReference type="NCBI Taxonomy" id="7454"/>
    <lineage>
        <taxon>Eukaryota</taxon>
        <taxon>Metazoa</taxon>
        <taxon>Ecdysozoa</taxon>
        <taxon>Arthropoda</taxon>
        <taxon>Hexapoda</taxon>
        <taxon>Insecta</taxon>
        <taxon>Pterygota</taxon>
        <taxon>Neoptera</taxon>
        <taxon>Endopterygota</taxon>
        <taxon>Hymenoptera</taxon>
        <taxon>Apocrita</taxon>
        <taxon>Aculeata</taxon>
        <taxon>Vespoidea</taxon>
        <taxon>Vespidae</taxon>
        <taxon>Vespinae</taxon>
        <taxon>Vespula</taxon>
    </lineage>
</organism>
<sequence length="135" mass="15299">MKQLEFSYIETVHGDFSIAATTKLYYTLSQIWWIWNGCSLDAQHASAEWGLDEHLAQGLEPNHHFGKAQLILCFGIHFVLATNTSGLDGNAMLPIRRTVYKHQMAKMPYRLGRDRTGLVLNKYQSTGANSPERDS</sequence>
<evidence type="ECO:0000313" key="2">
    <source>
        <dbReference type="Proteomes" id="UP000614350"/>
    </source>
</evidence>
<dbReference type="Proteomes" id="UP000614350">
    <property type="component" value="Unassembled WGS sequence"/>
</dbReference>
<dbReference type="EMBL" id="JACSEA010000002">
    <property type="protein sequence ID" value="KAF7407941.1"/>
    <property type="molecule type" value="Genomic_DNA"/>
</dbReference>
<gene>
    <name evidence="1" type="ORF">HZH66_002478</name>
</gene>
<evidence type="ECO:0000313" key="1">
    <source>
        <dbReference type="EMBL" id="KAF7407941.1"/>
    </source>
</evidence>
<protein>
    <submittedName>
        <fullName evidence="1">Uncharacterized protein</fullName>
    </submittedName>
</protein>
<proteinExistence type="predicted"/>
<accession>A0A834KPP9</accession>
<dbReference type="AlphaFoldDB" id="A0A834KPP9"/>
<name>A0A834KPP9_VESVU</name>
<keyword evidence="2" id="KW-1185">Reference proteome</keyword>
<reference evidence="1" key="1">
    <citation type="journal article" date="2020" name="G3 (Bethesda)">
        <title>High-Quality Assemblies for Three Invasive Social Wasps from the &lt;i&gt;Vespula&lt;/i&gt; Genus.</title>
        <authorList>
            <person name="Harrop T.W.R."/>
            <person name="Guhlin J."/>
            <person name="McLaughlin G.M."/>
            <person name="Permina E."/>
            <person name="Stockwell P."/>
            <person name="Gilligan J."/>
            <person name="Le Lec M.F."/>
            <person name="Gruber M.A.M."/>
            <person name="Quinn O."/>
            <person name="Lovegrove M."/>
            <person name="Duncan E.J."/>
            <person name="Remnant E.J."/>
            <person name="Van Eeckhoven J."/>
            <person name="Graham B."/>
            <person name="Knapp R.A."/>
            <person name="Langford K.W."/>
            <person name="Kronenberg Z."/>
            <person name="Press M.O."/>
            <person name="Eacker S.M."/>
            <person name="Wilson-Rankin E.E."/>
            <person name="Purcell J."/>
            <person name="Lester P.J."/>
            <person name="Dearden P.K."/>
        </authorList>
    </citation>
    <scope>NUCLEOTIDE SEQUENCE</scope>
    <source>
        <strain evidence="1">Marl-1</strain>
    </source>
</reference>
<comment type="caution">
    <text evidence="1">The sequence shown here is derived from an EMBL/GenBank/DDBJ whole genome shotgun (WGS) entry which is preliminary data.</text>
</comment>